<evidence type="ECO:0000256" key="4">
    <source>
        <dbReference type="ARBA" id="ARBA00022691"/>
    </source>
</evidence>
<reference evidence="5" key="1">
    <citation type="submission" date="2025-08" db="UniProtKB">
        <authorList>
            <consortium name="Ensembl"/>
        </authorList>
    </citation>
    <scope>IDENTIFICATION</scope>
</reference>
<keyword evidence="6" id="KW-1185">Reference proteome</keyword>
<dbReference type="GO" id="GO:0005829">
    <property type="term" value="C:cytosol"/>
    <property type="evidence" value="ECO:0007669"/>
    <property type="project" value="TreeGrafter"/>
</dbReference>
<organism evidence="5 6">
    <name type="scientific">Mola mola</name>
    <name type="common">Ocean sunfish</name>
    <name type="synonym">Tetraodon mola</name>
    <dbReference type="NCBI Taxonomy" id="94237"/>
    <lineage>
        <taxon>Eukaryota</taxon>
        <taxon>Metazoa</taxon>
        <taxon>Chordata</taxon>
        <taxon>Craniata</taxon>
        <taxon>Vertebrata</taxon>
        <taxon>Euteleostomi</taxon>
        <taxon>Actinopterygii</taxon>
        <taxon>Neopterygii</taxon>
        <taxon>Teleostei</taxon>
        <taxon>Neoteleostei</taxon>
        <taxon>Acanthomorphata</taxon>
        <taxon>Eupercaria</taxon>
        <taxon>Tetraodontiformes</taxon>
        <taxon>Molidae</taxon>
        <taxon>Mola</taxon>
    </lineage>
</organism>
<dbReference type="PANTHER" id="PTHR10867">
    <property type="entry name" value="NNMT/PNMT/TEMT FAMILY MEMBER"/>
    <property type="match status" value="1"/>
</dbReference>
<keyword evidence="3" id="KW-0808">Transferase</keyword>
<keyword evidence="2" id="KW-0489">Methyltransferase</keyword>
<dbReference type="OMA" id="CAKVEEY"/>
<dbReference type="PROSITE" id="PS51681">
    <property type="entry name" value="SAM_MT_NNMT_PNMT_TEMT"/>
    <property type="match status" value="1"/>
</dbReference>
<dbReference type="AlphaFoldDB" id="A0A3Q3WL41"/>
<dbReference type="SUPFAM" id="SSF53335">
    <property type="entry name" value="S-adenosyl-L-methionine-dependent methyltransferases"/>
    <property type="match status" value="1"/>
</dbReference>
<evidence type="ECO:0000313" key="6">
    <source>
        <dbReference type="Proteomes" id="UP000261620"/>
    </source>
</evidence>
<dbReference type="GO" id="GO:0032259">
    <property type="term" value="P:methylation"/>
    <property type="evidence" value="ECO:0007669"/>
    <property type="project" value="UniProtKB-KW"/>
</dbReference>
<evidence type="ECO:0000313" key="5">
    <source>
        <dbReference type="Ensembl" id="ENSMMOP00000018426.1"/>
    </source>
</evidence>
<dbReference type="Proteomes" id="UP000261620">
    <property type="component" value="Unplaced"/>
</dbReference>
<comment type="similarity">
    <text evidence="1">Belongs to the class I-like SAM-binding methyltransferase superfamily. NNMT/PNMT/TEMT family.</text>
</comment>
<proteinExistence type="inferred from homology"/>
<reference evidence="5" key="2">
    <citation type="submission" date="2025-09" db="UniProtKB">
        <authorList>
            <consortium name="Ensembl"/>
        </authorList>
    </citation>
    <scope>IDENTIFICATION</scope>
</reference>
<evidence type="ECO:0000256" key="1">
    <source>
        <dbReference type="ARBA" id="ARBA00007996"/>
    </source>
</evidence>
<sequence length="114" mass="12990">MEETGTESEVADMAACYQGFDPAAYLQYNYMPPRANFERKDSTVSWKLGRLHRAFTEDVGGELLVDVGSGPTLYQVLSGCEVFNKVILTDFLEVNRQELKHWLQDDGECNMDWT</sequence>
<evidence type="ECO:0000256" key="3">
    <source>
        <dbReference type="ARBA" id="ARBA00022679"/>
    </source>
</evidence>
<keyword evidence="4" id="KW-0949">S-adenosyl-L-methionine</keyword>
<dbReference type="InterPro" id="IPR000940">
    <property type="entry name" value="NNMT_TEMT_trans"/>
</dbReference>
<dbReference type="GO" id="GO:0004603">
    <property type="term" value="F:phenylethanolamine N-methyltransferase activity"/>
    <property type="evidence" value="ECO:0007669"/>
    <property type="project" value="TreeGrafter"/>
</dbReference>
<accession>A0A3Q3WL41</accession>
<name>A0A3Q3WL41_MOLML</name>
<protein>
    <recommendedName>
        <fullName evidence="7">Phenylethanolamine N-methyltransferase</fullName>
    </recommendedName>
</protein>
<evidence type="ECO:0008006" key="7">
    <source>
        <dbReference type="Google" id="ProtNLM"/>
    </source>
</evidence>
<dbReference type="Ensembl" id="ENSMMOT00000018726.1">
    <property type="protein sequence ID" value="ENSMMOP00000018426.1"/>
    <property type="gene ID" value="ENSMMOG00000013950.1"/>
</dbReference>
<evidence type="ECO:0000256" key="2">
    <source>
        <dbReference type="ARBA" id="ARBA00022603"/>
    </source>
</evidence>
<dbReference type="PANTHER" id="PTHR10867:SF18">
    <property type="entry name" value="PHENYLETHANOLAMINE N-METHYLTRANSFERASE"/>
    <property type="match status" value="1"/>
</dbReference>
<dbReference type="Pfam" id="PF01234">
    <property type="entry name" value="NNMT_PNMT_TEMT"/>
    <property type="match status" value="1"/>
</dbReference>
<dbReference type="InterPro" id="IPR029063">
    <property type="entry name" value="SAM-dependent_MTases_sf"/>
</dbReference>
<dbReference type="Gene3D" id="3.40.50.150">
    <property type="entry name" value="Vaccinia Virus protein VP39"/>
    <property type="match status" value="1"/>
</dbReference>
<dbReference type="STRING" id="94237.ENSMMOP00000018426"/>